<dbReference type="EMBL" id="PDYG01000064">
    <property type="protein sequence ID" value="PHU37343.1"/>
    <property type="molecule type" value="Genomic_DNA"/>
</dbReference>
<dbReference type="GO" id="GO:0045490">
    <property type="term" value="P:pectin catabolic process"/>
    <property type="evidence" value="ECO:0007669"/>
    <property type="project" value="TreeGrafter"/>
</dbReference>
<comment type="caution">
    <text evidence="5">The sequence shown here is derived from an EMBL/GenBank/DDBJ whole genome shotgun (WGS) entry which is preliminary data.</text>
</comment>
<dbReference type="SUPFAM" id="SSF51445">
    <property type="entry name" value="(Trans)glycosidases"/>
    <property type="match status" value="1"/>
</dbReference>
<evidence type="ECO:0000313" key="6">
    <source>
        <dbReference type="Proteomes" id="UP000224563"/>
    </source>
</evidence>
<evidence type="ECO:0000256" key="3">
    <source>
        <dbReference type="ARBA" id="ARBA00023295"/>
    </source>
</evidence>
<protein>
    <recommendedName>
        <fullName evidence="4">Arabinogalactan endo-beta-1,4-galactanase</fullName>
        <ecNumber evidence="4">3.2.1.89</ecNumber>
    </recommendedName>
</protein>
<dbReference type="Pfam" id="PF07745">
    <property type="entry name" value="Glyco_hydro_53"/>
    <property type="match status" value="1"/>
</dbReference>
<gene>
    <name evidence="5" type="ORF">CSX02_08410</name>
</gene>
<dbReference type="GO" id="GO:0015926">
    <property type="term" value="F:glucosidase activity"/>
    <property type="evidence" value="ECO:0007669"/>
    <property type="project" value="InterPro"/>
</dbReference>
<evidence type="ECO:0000313" key="5">
    <source>
        <dbReference type="EMBL" id="PHU37343.1"/>
    </source>
</evidence>
<organism evidence="5 6">
    <name type="scientific">Agathobacter ruminis</name>
    <dbReference type="NCBI Taxonomy" id="1712665"/>
    <lineage>
        <taxon>Bacteria</taxon>
        <taxon>Bacillati</taxon>
        <taxon>Bacillota</taxon>
        <taxon>Clostridia</taxon>
        <taxon>Lachnospirales</taxon>
        <taxon>Lachnospiraceae</taxon>
        <taxon>Agathobacter</taxon>
    </lineage>
</organism>
<dbReference type="GO" id="GO:0031218">
    <property type="term" value="F:arabinogalactan endo-1,4-beta-galactosidase activity"/>
    <property type="evidence" value="ECO:0007669"/>
    <property type="project" value="UniProtKB-EC"/>
</dbReference>
<reference evidence="5 6" key="1">
    <citation type="submission" date="2017-10" db="EMBL/GenBank/DDBJ databases">
        <title>Resolving the taxonomy of Roseburia spp., Eubacterium rectale and Agathobacter spp. through phylogenomic analysis.</title>
        <authorList>
            <person name="Sheridan P.O."/>
            <person name="Walker A.W."/>
            <person name="Duncan S.H."/>
            <person name="Scott K.P."/>
            <person name="Toole P.W.O."/>
            <person name="Luis P."/>
            <person name="Flint H.J."/>
        </authorList>
    </citation>
    <scope>NUCLEOTIDE SEQUENCE [LARGE SCALE GENOMIC DNA]</scope>
    <source>
        <strain evidence="5 6">JK623</strain>
    </source>
</reference>
<accession>A0A2G3E2L4</accession>
<reference evidence="5 6" key="2">
    <citation type="submission" date="2017-10" db="EMBL/GenBank/DDBJ databases">
        <authorList>
            <person name="Banno H."/>
            <person name="Chua N.-H."/>
        </authorList>
    </citation>
    <scope>NUCLEOTIDE SEQUENCE [LARGE SCALE GENOMIC DNA]</scope>
    <source>
        <strain evidence="5 6">JK623</strain>
    </source>
</reference>
<keyword evidence="2 4" id="KW-0378">Hydrolase</keyword>
<dbReference type="AlphaFoldDB" id="A0A2G3E2L4"/>
<evidence type="ECO:0000256" key="2">
    <source>
        <dbReference type="ARBA" id="ARBA00022801"/>
    </source>
</evidence>
<name>A0A2G3E2L4_9FIRM</name>
<evidence type="ECO:0000256" key="1">
    <source>
        <dbReference type="ARBA" id="ARBA00010687"/>
    </source>
</evidence>
<proteinExistence type="inferred from homology"/>
<dbReference type="PANTHER" id="PTHR34983:SF2">
    <property type="entry name" value="ENDO-BETA-1,4-GALACTANASE"/>
    <property type="match status" value="1"/>
</dbReference>
<sequence length="367" mass="41487">MDFIKGMDLSTLAEVEQCGGVFRDHGNAADAMTILQSYGMNYLRLRLWNHPYDDQGKSFGAGTCDIDVVTGLAKRAKALGIKWCLDLHYSDFWTDPGKQRVPRAWKGMTAAQLADAVYDFTKDSLQHLKDADALPSMVAVGNEITNGLLWPLGQKPNWDNIVLFLNAGIRAVREFDPSISVMLHLDAGGNNEMYRDWFDHYFAHHGADFDYMGLSYYPFWHGTMEDLRANMNDMAHRYHKDMIVAEVSTGFTLEDYKDYEKLPDEKRKGMATKPELAAKVPYEMSPEGQSKFMQDLMELLKGIDEGRGKGFMYWEPAWIPVPGSEWASPEAIAYMQEKGPGGNEWANQALFDYDGNALPALAVIRDF</sequence>
<dbReference type="Gene3D" id="3.20.20.80">
    <property type="entry name" value="Glycosidases"/>
    <property type="match status" value="1"/>
</dbReference>
<dbReference type="PANTHER" id="PTHR34983">
    <property type="entry name" value="ARABINOGALACTAN ENDO-BETA-1,4-GALACTANASE A"/>
    <property type="match status" value="1"/>
</dbReference>
<keyword evidence="6" id="KW-1185">Reference proteome</keyword>
<keyword evidence="3 4" id="KW-0326">Glycosidase</keyword>
<dbReference type="InterPro" id="IPR011683">
    <property type="entry name" value="Glyco_hydro_53"/>
</dbReference>
<comment type="catalytic activity">
    <reaction evidence="4">
        <text>The enzyme specifically hydrolyzes (1-&gt;4)-beta-D-galactosidic linkages in type I arabinogalactans.</text>
        <dbReference type="EC" id="3.2.1.89"/>
    </reaction>
</comment>
<evidence type="ECO:0000256" key="4">
    <source>
        <dbReference type="RuleBase" id="RU361192"/>
    </source>
</evidence>
<dbReference type="InterPro" id="IPR017853">
    <property type="entry name" value="GH"/>
</dbReference>
<dbReference type="Proteomes" id="UP000224563">
    <property type="component" value="Unassembled WGS sequence"/>
</dbReference>
<dbReference type="RefSeq" id="WP_031544714.1">
    <property type="nucleotide sequence ID" value="NZ_JANSWH010000052.1"/>
</dbReference>
<dbReference type="EC" id="3.2.1.89" evidence="4"/>
<comment type="similarity">
    <text evidence="1 4">Belongs to the glycosyl hydrolase 53 family.</text>
</comment>